<comment type="caution">
    <text evidence="2">The sequence shown here is derived from an EMBL/GenBank/DDBJ whole genome shotgun (WGS) entry which is preliminary data.</text>
</comment>
<proteinExistence type="predicted"/>
<evidence type="ECO:0000259" key="1">
    <source>
        <dbReference type="Pfam" id="PF14291"/>
    </source>
</evidence>
<dbReference type="EMBL" id="JAJSOW010000102">
    <property type="protein sequence ID" value="KAI9177331.1"/>
    <property type="molecule type" value="Genomic_DNA"/>
</dbReference>
<organism evidence="2 3">
    <name type="scientific">Acer negundo</name>
    <name type="common">Box elder</name>
    <dbReference type="NCBI Taxonomy" id="4023"/>
    <lineage>
        <taxon>Eukaryota</taxon>
        <taxon>Viridiplantae</taxon>
        <taxon>Streptophyta</taxon>
        <taxon>Embryophyta</taxon>
        <taxon>Tracheophyta</taxon>
        <taxon>Spermatophyta</taxon>
        <taxon>Magnoliopsida</taxon>
        <taxon>eudicotyledons</taxon>
        <taxon>Gunneridae</taxon>
        <taxon>Pentapetalae</taxon>
        <taxon>rosids</taxon>
        <taxon>malvids</taxon>
        <taxon>Sapindales</taxon>
        <taxon>Sapindaceae</taxon>
        <taxon>Hippocastanoideae</taxon>
        <taxon>Acereae</taxon>
        <taxon>Acer</taxon>
    </lineage>
</organism>
<dbReference type="InterPro" id="IPR025398">
    <property type="entry name" value="DUF4371"/>
</dbReference>
<dbReference type="PANTHER" id="PTHR45749">
    <property type="match status" value="1"/>
</dbReference>
<reference evidence="2" key="2">
    <citation type="submission" date="2023-02" db="EMBL/GenBank/DDBJ databases">
        <authorList>
            <person name="Swenson N.G."/>
            <person name="Wegrzyn J.L."/>
            <person name="Mcevoy S.L."/>
        </authorList>
    </citation>
    <scope>NUCLEOTIDE SEQUENCE</scope>
    <source>
        <strain evidence="2">91603</strain>
        <tissue evidence="2">Leaf</tissue>
    </source>
</reference>
<keyword evidence="3" id="KW-1185">Reference proteome</keyword>
<dbReference type="Pfam" id="PF14291">
    <property type="entry name" value="DUF4371"/>
    <property type="match status" value="1"/>
</dbReference>
<feature type="domain" description="DUF4371" evidence="1">
    <location>
        <begin position="2"/>
        <end position="135"/>
    </location>
</feature>
<protein>
    <recommendedName>
        <fullName evidence="1">DUF4371 domain-containing protein</fullName>
    </recommendedName>
</protein>
<dbReference type="Proteomes" id="UP001064489">
    <property type="component" value="Chromosome 5"/>
</dbReference>
<reference evidence="2" key="1">
    <citation type="journal article" date="2022" name="Plant J.">
        <title>Strategies of tolerance reflected in two North American maple genomes.</title>
        <authorList>
            <person name="McEvoy S.L."/>
            <person name="Sezen U.U."/>
            <person name="Trouern-Trend A."/>
            <person name="McMahon S.M."/>
            <person name="Schaberg P.G."/>
            <person name="Yang J."/>
            <person name="Wegrzyn J.L."/>
            <person name="Swenson N.G."/>
        </authorList>
    </citation>
    <scope>NUCLEOTIDE SEQUENCE</scope>
    <source>
        <strain evidence="2">91603</strain>
    </source>
</reference>
<dbReference type="PANTHER" id="PTHR45749:SF26">
    <property type="entry name" value="ZINC FINGER MYM-TYPE PROTEIN 1-LIKE"/>
    <property type="match status" value="1"/>
</dbReference>
<gene>
    <name evidence="2" type="ORF">LWI28_013753</name>
</gene>
<dbReference type="AlphaFoldDB" id="A0AAD5IVQ8"/>
<accession>A0AAD5IVQ8</accession>
<evidence type="ECO:0000313" key="3">
    <source>
        <dbReference type="Proteomes" id="UP001064489"/>
    </source>
</evidence>
<name>A0AAD5IVQ8_ACENE</name>
<sequence>MIKLQAKVNPEIAGIVLKNSPQNAKYSSPIIQKELLNILADKVRAKIHEEVKDAEFCILVDESVDESNKEQMTIILRYVDYKGFVRERFFFQVVSVNDTNASTLKKEICNVLARYDLSIENLRGQGYDGASNMRGYEVDIPNMNSRHMEGTKRSCQQKDNITIEHYYHFSIFIVVIDYQLIELNTRFSEQTMELLTLSMALSPVDVFKSFDVDDICTLANKFYSEDFSKNDIEDLRRQLSHYRLDVLGRIWLLFQNYVNV</sequence>
<evidence type="ECO:0000313" key="2">
    <source>
        <dbReference type="EMBL" id="KAI9177331.1"/>
    </source>
</evidence>